<dbReference type="SMART" id="SM00530">
    <property type="entry name" value="HTH_XRE"/>
    <property type="match status" value="1"/>
</dbReference>
<dbReference type="CDD" id="cd06529">
    <property type="entry name" value="S24_LexA-like"/>
    <property type="match status" value="1"/>
</dbReference>
<dbReference type="InterPro" id="IPR001387">
    <property type="entry name" value="Cro/C1-type_HTH"/>
</dbReference>
<reference evidence="3" key="1">
    <citation type="submission" date="2022-09" db="EMBL/GenBank/DDBJ databases">
        <title>Intensive care unit water sources are persistently colonized with multi-drug resistant bacteria and are the site of extensive horizontal gene transfer of antibiotic resistance genes.</title>
        <authorList>
            <person name="Diorio-Toth L."/>
        </authorList>
    </citation>
    <scope>NUCLEOTIDE SEQUENCE</scope>
    <source>
        <strain evidence="3">GD04153</strain>
    </source>
</reference>
<evidence type="ECO:0000313" key="3">
    <source>
        <dbReference type="EMBL" id="MDH0127115.1"/>
    </source>
</evidence>
<dbReference type="AlphaFoldDB" id="A0AA42H2X7"/>
<dbReference type="InterPro" id="IPR039418">
    <property type="entry name" value="LexA-like"/>
</dbReference>
<feature type="region of interest" description="Disordered" evidence="1">
    <location>
        <begin position="205"/>
        <end position="226"/>
    </location>
</feature>
<name>A0AA42H2X7_9HYPH</name>
<comment type="caution">
    <text evidence="3">The sequence shown here is derived from an EMBL/GenBank/DDBJ whole genome shotgun (WGS) entry which is preliminary data.</text>
</comment>
<proteinExistence type="predicted"/>
<dbReference type="Gene3D" id="2.10.109.10">
    <property type="entry name" value="Umud Fragment, subunit A"/>
    <property type="match status" value="1"/>
</dbReference>
<dbReference type="Pfam" id="PF01381">
    <property type="entry name" value="HTH_3"/>
    <property type="match status" value="1"/>
</dbReference>
<accession>A0AA42H2X7</accession>
<dbReference type="CDD" id="cd00093">
    <property type="entry name" value="HTH_XRE"/>
    <property type="match status" value="1"/>
</dbReference>
<dbReference type="SUPFAM" id="SSF51306">
    <property type="entry name" value="LexA/Signal peptidase"/>
    <property type="match status" value="1"/>
</dbReference>
<feature type="domain" description="HTH cro/C1-type" evidence="2">
    <location>
        <begin position="30"/>
        <end position="84"/>
    </location>
</feature>
<dbReference type="InterPro" id="IPR036286">
    <property type="entry name" value="LexA/Signal_pep-like_sf"/>
</dbReference>
<dbReference type="InterPro" id="IPR010982">
    <property type="entry name" value="Lambda_DNA-bd_dom_sf"/>
</dbReference>
<sequence>MYDNATTNVEMIVRKLTTMENSQQIYIDWIREGLKGDGKTQSGLAHHLGIAHPQISRLLKGARSIKVHELPKIAEYLGSPIPGPEAVPVSARNQTVVRVVGTVDAGAFREVDEFTQEEFPEISADRDERFPHARMIAFDVAGDSMNDLKPRPILPGDRIVALAYDDIQHEVPLRNGMTVVVERERDGGHMREWSVKEIQMFPDRTEFHPRSTNPRHKPIIIEKNDDPDNGETVRVIALVKNIVGGSMI</sequence>
<dbReference type="InterPro" id="IPR015927">
    <property type="entry name" value="Peptidase_S24_S26A/B/C"/>
</dbReference>
<dbReference type="SUPFAM" id="SSF47413">
    <property type="entry name" value="lambda repressor-like DNA-binding domains"/>
    <property type="match status" value="1"/>
</dbReference>
<evidence type="ECO:0000259" key="2">
    <source>
        <dbReference type="PROSITE" id="PS50943"/>
    </source>
</evidence>
<protein>
    <submittedName>
        <fullName evidence="3">Helix-turn-helix domain-containing protein</fullName>
    </submittedName>
</protein>
<dbReference type="Gene3D" id="1.10.260.40">
    <property type="entry name" value="lambda repressor-like DNA-binding domains"/>
    <property type="match status" value="1"/>
</dbReference>
<evidence type="ECO:0000313" key="4">
    <source>
        <dbReference type="Proteomes" id="UP001158087"/>
    </source>
</evidence>
<dbReference type="PROSITE" id="PS50943">
    <property type="entry name" value="HTH_CROC1"/>
    <property type="match status" value="1"/>
</dbReference>
<dbReference type="Proteomes" id="UP001158087">
    <property type="component" value="Unassembled WGS sequence"/>
</dbReference>
<dbReference type="GO" id="GO:0003677">
    <property type="term" value="F:DNA binding"/>
    <property type="evidence" value="ECO:0007669"/>
    <property type="project" value="InterPro"/>
</dbReference>
<evidence type="ECO:0000256" key="1">
    <source>
        <dbReference type="SAM" id="MobiDB-lite"/>
    </source>
</evidence>
<organism evidence="3 4">
    <name type="scientific">Brucella intermedia GD04153</name>
    <dbReference type="NCBI Taxonomy" id="2975438"/>
    <lineage>
        <taxon>Bacteria</taxon>
        <taxon>Pseudomonadati</taxon>
        <taxon>Pseudomonadota</taxon>
        <taxon>Alphaproteobacteria</taxon>
        <taxon>Hyphomicrobiales</taxon>
        <taxon>Brucellaceae</taxon>
        <taxon>Brucella/Ochrobactrum group</taxon>
        <taxon>Brucella</taxon>
    </lineage>
</organism>
<gene>
    <name evidence="3" type="ORF">N7376_24410</name>
</gene>
<dbReference type="Pfam" id="PF00717">
    <property type="entry name" value="Peptidase_S24"/>
    <property type="match status" value="1"/>
</dbReference>
<dbReference type="EMBL" id="JAODYY010000028">
    <property type="protein sequence ID" value="MDH0127115.1"/>
    <property type="molecule type" value="Genomic_DNA"/>
</dbReference>